<evidence type="ECO:0000313" key="13">
    <source>
        <dbReference type="Proteomes" id="UP000295325"/>
    </source>
</evidence>
<accession>A0A4R7KST4</accession>
<evidence type="ECO:0000256" key="5">
    <source>
        <dbReference type="ARBA" id="ARBA00022679"/>
    </source>
</evidence>
<evidence type="ECO:0000256" key="1">
    <source>
        <dbReference type="ARBA" id="ARBA00002324"/>
    </source>
</evidence>
<dbReference type="EMBL" id="SOAZ01000008">
    <property type="protein sequence ID" value="TDT61162.1"/>
    <property type="molecule type" value="Genomic_DNA"/>
</dbReference>
<keyword evidence="9" id="KW-0520">NAD</keyword>
<comment type="pathway">
    <text evidence="2">Cofactor biosynthesis; NAD(+) biosynthesis; deamido-NAD(+) from nicotinate D-ribonucleotide: step 1/1.</text>
</comment>
<organism evidence="12 13">
    <name type="scientific">Fonticella tunisiensis</name>
    <dbReference type="NCBI Taxonomy" id="1096341"/>
    <lineage>
        <taxon>Bacteria</taxon>
        <taxon>Bacillati</taxon>
        <taxon>Bacillota</taxon>
        <taxon>Clostridia</taxon>
        <taxon>Eubacteriales</taxon>
        <taxon>Clostridiaceae</taxon>
        <taxon>Fonticella</taxon>
    </lineage>
</organism>
<dbReference type="EC" id="2.7.7.18" evidence="3"/>
<evidence type="ECO:0000256" key="4">
    <source>
        <dbReference type="ARBA" id="ARBA00022642"/>
    </source>
</evidence>
<keyword evidence="6 12" id="KW-0548">Nucleotidyltransferase</keyword>
<sequence length="1632" mass="189957">MNGQLEKELYDNLLYELLNNEFINRHLLSKEMLKEFLYSEEVKSHIRSMVEKKDFSCFSTLILIKNLIDLIAPVQNNMEWLMNVYQYALSKSFPHASTLVYTSIDAQSYEIYLKVLKIASQIQKHSNDGTWQSKYPLYFLSQEEINSLENPDEYLKFLNSFDEEYIYEMMKLNQELLGYNTLDHICGVHYLAMFLARQFQSLGLPIDLGRVSGASAGHDIGKYGCTGSEIKRVPYLHYYYTDLWFTRHDILYIRNIALNHSTWDLELENLPLESLILIYSDFRVKNLKDKNGKDTMHFLTLKDAFNVILDKLDNVDDMKLNRYKRVYSKLEDFESFMINIGIEVNTDFSDRVDNEALKIRKKFSYPLMHGQEVVENLKYVSIENNIKLMYKLRTESSLNFILDLARSENDWKNLRQYLQIFEEYSTYLTQKQKLITLNFLYEELTHPEEDIRKKSAELIGVLIAEFDEDYRKELPSSAKLGSPKFTSVDLLNKYLGLFLFPDHKILLEHRKWIVYTLPIMISSLFNNAKSNLIDAYCDVIFKYYDKEKYSTNDNKLTLLYAAKYIPFSENKDSLVIFNYILDMLDSKNSILRIAALDVSRSLLYRLSSDFIFIINLKTKLTHKVNYSKIPAENFLKEKIANQLDLDDAIKKRFSDFCKRDLKKIPDIYLSNLKTATDWIIKKIQVELLLDHSLKHPKENAFYTALHYCNLLKVSAVESVRNFAGDALVRIIPHLSPEQRNDVAIELLRALEIEGLRFAEFIPYSLGQILLFLKPIELDEVTDDLIGKIKQSEPRVKSLILKTIGIVIANYPKYRYMFNEDEKNFKNRLIKMLGILLNGLVNYNVQVKQMAYRVIGKDIFCSRWLGLEQKYNIFKLISKKLLTLIVDDSDEELLFLTKAASLNHIYRFISEYTCIRGKIELQHPDKVAFFPGTFDPFSLSHKEIVKAIKDLGFEVFLAVDEFSWSKQTRPHMIRRNIISMSIADELEVYLFPEDVQINISNNDNLSTLRNAFPCSEIYIVVGSDVLLNASAYKKSKSENSIHSFSHIIFKRNMKPAGKKHRLDDVLKLIDGEIIYLSLAPQYEDISSTRIRDYIDKNMDISSLIDPLVQRYMYENGYYQHEPQYKSPIQTVSVDVEVINNINEGIIDEICSLLENRPYDLYEKLKNFSKKPSARIVALRSVNENNSIVAFSLIHWIRISELYRELQNVLVCEYIRKNAAGRIVLIGGMYINKNTKIKNLEQMLLTETLAFCLSRDYDYAVYKSIILDFSSRQIEDVLRLQGFIKLPYNSNDSPFYVVNMSSPCTLNLDIKTIIKEPFRSNNNINKVIKTSRKRLQEALTKLYPGNLVLSFNRNMMYENIIKKICRENGVPTTPLCPRSFGNSMCVPFGNILKRNIVPNTITKSLHTEKYFSRDLKSYTIGPFPNYLSLENQIRMLKAFDRPVILVDDILHKGYRIRALDPLLNKEGINVQKIIVGILSGMGKELMDIQNRSVDSAYYIPKLKVWFNESLLYPFMGGDTVWQGDYPRRNLIPSINLILPYASPTFIKGTSTSSIFNLSKVCIENALDIMAALESEYQFIQERSLTLGLLGQVFMSPRCPDHGYNMNYDLNLNASHYLKNDLELLSRIEYLLNKD</sequence>
<dbReference type="InterPro" id="IPR016024">
    <property type="entry name" value="ARM-type_fold"/>
</dbReference>
<evidence type="ECO:0000256" key="9">
    <source>
        <dbReference type="ARBA" id="ARBA00023027"/>
    </source>
</evidence>
<keyword evidence="4" id="KW-0662">Pyridine nucleotide biosynthesis</keyword>
<dbReference type="Proteomes" id="UP000295325">
    <property type="component" value="Unassembled WGS sequence"/>
</dbReference>
<comment type="function">
    <text evidence="1">Catalyzes the reversible adenylation of nicotinate mononucleotide (NaMN) to nicotinic acid adenine dinucleotide (NaAD).</text>
</comment>
<dbReference type="RefSeq" id="WP_133627904.1">
    <property type="nucleotide sequence ID" value="NZ_SOAZ01000008.1"/>
</dbReference>
<dbReference type="InterPro" id="IPR005248">
    <property type="entry name" value="NadD/NMNAT"/>
</dbReference>
<keyword evidence="5 12" id="KW-0808">Transferase</keyword>
<dbReference type="InterPro" id="IPR004821">
    <property type="entry name" value="Cyt_trans-like"/>
</dbReference>
<comment type="caution">
    <text evidence="12">The sequence shown here is derived from an EMBL/GenBank/DDBJ whole genome shotgun (WGS) entry which is preliminary data.</text>
</comment>
<dbReference type="GO" id="GO:0009435">
    <property type="term" value="P:NAD+ biosynthetic process"/>
    <property type="evidence" value="ECO:0007669"/>
    <property type="project" value="InterPro"/>
</dbReference>
<dbReference type="GO" id="GO:0005524">
    <property type="term" value="F:ATP binding"/>
    <property type="evidence" value="ECO:0007669"/>
    <property type="project" value="UniProtKB-KW"/>
</dbReference>
<evidence type="ECO:0000259" key="11">
    <source>
        <dbReference type="Pfam" id="PF01467"/>
    </source>
</evidence>
<protein>
    <recommendedName>
        <fullName evidence="3">nicotinate-nucleotide adenylyltransferase</fullName>
        <ecNumber evidence="3">2.7.7.18</ecNumber>
    </recommendedName>
</protein>
<evidence type="ECO:0000256" key="3">
    <source>
        <dbReference type="ARBA" id="ARBA00012389"/>
    </source>
</evidence>
<evidence type="ECO:0000313" key="12">
    <source>
        <dbReference type="EMBL" id="TDT61162.1"/>
    </source>
</evidence>
<proteinExistence type="predicted"/>
<dbReference type="OrthoDB" id="1703792at2"/>
<dbReference type="Pfam" id="PF01467">
    <property type="entry name" value="CTP_transf_like"/>
    <property type="match status" value="1"/>
</dbReference>
<dbReference type="InterPro" id="IPR014729">
    <property type="entry name" value="Rossmann-like_a/b/a_fold"/>
</dbReference>
<dbReference type="PANTHER" id="PTHR39321">
    <property type="entry name" value="NICOTINATE-NUCLEOTIDE ADENYLYLTRANSFERASE-RELATED"/>
    <property type="match status" value="1"/>
</dbReference>
<reference evidence="12 13" key="1">
    <citation type="submission" date="2019-03" db="EMBL/GenBank/DDBJ databases">
        <title>Genomic Encyclopedia of Type Strains, Phase IV (KMG-IV): sequencing the most valuable type-strain genomes for metagenomic binning, comparative biology and taxonomic classification.</title>
        <authorList>
            <person name="Goeker M."/>
        </authorList>
    </citation>
    <scope>NUCLEOTIDE SEQUENCE [LARGE SCALE GENOMIC DNA]</scope>
    <source>
        <strain evidence="12 13">DSM 24455</strain>
    </source>
</reference>
<keyword evidence="7" id="KW-0547">Nucleotide-binding</keyword>
<comment type="catalytic activity">
    <reaction evidence="10">
        <text>nicotinate beta-D-ribonucleotide + ATP + H(+) = deamido-NAD(+) + diphosphate</text>
        <dbReference type="Rhea" id="RHEA:22860"/>
        <dbReference type="ChEBI" id="CHEBI:15378"/>
        <dbReference type="ChEBI" id="CHEBI:30616"/>
        <dbReference type="ChEBI" id="CHEBI:33019"/>
        <dbReference type="ChEBI" id="CHEBI:57502"/>
        <dbReference type="ChEBI" id="CHEBI:58437"/>
        <dbReference type="EC" id="2.7.7.18"/>
    </reaction>
</comment>
<dbReference type="GO" id="GO:0004515">
    <property type="term" value="F:nicotinate-nucleotide adenylyltransferase activity"/>
    <property type="evidence" value="ECO:0007669"/>
    <property type="project" value="UniProtKB-EC"/>
</dbReference>
<evidence type="ECO:0000256" key="2">
    <source>
        <dbReference type="ARBA" id="ARBA00005019"/>
    </source>
</evidence>
<dbReference type="SUPFAM" id="SSF109604">
    <property type="entry name" value="HD-domain/PDEase-like"/>
    <property type="match status" value="1"/>
</dbReference>
<feature type="domain" description="Cytidyltransferase-like" evidence="11">
    <location>
        <begin position="928"/>
        <end position="1090"/>
    </location>
</feature>
<evidence type="ECO:0000256" key="10">
    <source>
        <dbReference type="ARBA" id="ARBA00048721"/>
    </source>
</evidence>
<evidence type="ECO:0000256" key="8">
    <source>
        <dbReference type="ARBA" id="ARBA00022840"/>
    </source>
</evidence>
<dbReference type="PANTHER" id="PTHR39321:SF3">
    <property type="entry name" value="PHOSPHOPANTETHEINE ADENYLYLTRANSFERASE"/>
    <property type="match status" value="1"/>
</dbReference>
<keyword evidence="8" id="KW-0067">ATP-binding</keyword>
<evidence type="ECO:0000256" key="7">
    <source>
        <dbReference type="ARBA" id="ARBA00022741"/>
    </source>
</evidence>
<dbReference type="SUPFAM" id="SSF48371">
    <property type="entry name" value="ARM repeat"/>
    <property type="match status" value="1"/>
</dbReference>
<dbReference type="Gene3D" id="3.40.50.620">
    <property type="entry name" value="HUPs"/>
    <property type="match status" value="1"/>
</dbReference>
<evidence type="ECO:0000256" key="6">
    <source>
        <dbReference type="ARBA" id="ARBA00022695"/>
    </source>
</evidence>
<name>A0A4R7KST4_9CLOT</name>
<keyword evidence="13" id="KW-1185">Reference proteome</keyword>
<gene>
    <name evidence="12" type="ORF">EDD71_10860</name>
</gene>
<dbReference type="SUPFAM" id="SSF52374">
    <property type="entry name" value="Nucleotidylyl transferase"/>
    <property type="match status" value="1"/>
</dbReference>